<organism evidence="4 6">
    <name type="scientific">Ardenticatena maritima</name>
    <dbReference type="NCBI Taxonomy" id="872965"/>
    <lineage>
        <taxon>Bacteria</taxon>
        <taxon>Bacillati</taxon>
        <taxon>Chloroflexota</taxon>
        <taxon>Ardenticatenia</taxon>
        <taxon>Ardenticatenales</taxon>
        <taxon>Ardenticatenaceae</taxon>
        <taxon>Ardenticatena</taxon>
    </lineage>
</organism>
<dbReference type="OrthoDB" id="156074at2"/>
<reference evidence="6" key="3">
    <citation type="submission" date="2015-08" db="EMBL/GenBank/DDBJ databases">
        <title>Draft Genome Sequence of a Heterotrophic Facultative Anaerobic Bacterium Ardenticatena maritima Strain 110S.</title>
        <authorList>
            <person name="Kawaichi S."/>
            <person name="Yoshida T."/>
            <person name="Sako Y."/>
            <person name="Nakamura R."/>
        </authorList>
    </citation>
    <scope>NUCLEOTIDE SEQUENCE [LARGE SCALE GENOMIC DNA]</scope>
    <source>
        <strain evidence="6">110S</strain>
    </source>
</reference>
<reference evidence="4 6" key="1">
    <citation type="journal article" date="2015" name="Genome Announc.">
        <title>Draft Genome Sequence of a Heterotrophic Facultative Anaerobic Thermophilic Bacterium, Ardenticatena maritima Strain 110ST.</title>
        <authorList>
            <person name="Kawaichi S."/>
            <person name="Yoshida T."/>
            <person name="Sako Y."/>
            <person name="Nakamura R."/>
        </authorList>
    </citation>
    <scope>NUCLEOTIDE SEQUENCE [LARGE SCALE GENOMIC DNA]</scope>
    <source>
        <strain evidence="4 6">110S</strain>
    </source>
</reference>
<dbReference type="PANTHER" id="PTHR43363">
    <property type="entry name" value="HYPOXANTHINE PHOSPHORIBOSYLTRANSFERASE"/>
    <property type="match status" value="1"/>
</dbReference>
<dbReference type="GO" id="GO:0016757">
    <property type="term" value="F:glycosyltransferase activity"/>
    <property type="evidence" value="ECO:0007669"/>
    <property type="project" value="UniProtKB-KW"/>
</dbReference>
<evidence type="ECO:0000256" key="2">
    <source>
        <dbReference type="ARBA" id="ARBA00022679"/>
    </source>
</evidence>
<dbReference type="PANTHER" id="PTHR43363:SF1">
    <property type="entry name" value="HYPOXANTHINE-GUANINE PHOSPHORIBOSYLTRANSFERASE"/>
    <property type="match status" value="1"/>
</dbReference>
<dbReference type="EMBL" id="BBZA01000145">
    <property type="protein sequence ID" value="GAP63450.1"/>
    <property type="molecule type" value="Genomic_DNA"/>
</dbReference>
<comment type="caution">
    <text evidence="4">The sequence shown here is derived from an EMBL/GenBank/DDBJ whole genome shotgun (WGS) entry which is preliminary data.</text>
</comment>
<gene>
    <name evidence="4" type="ORF">ARMA_1873</name>
    <name evidence="5" type="ORF">SE16_06735</name>
</gene>
<dbReference type="InterPro" id="IPR000836">
    <property type="entry name" value="PRTase_dom"/>
</dbReference>
<evidence type="ECO:0000313" key="7">
    <source>
        <dbReference type="Proteomes" id="UP000050502"/>
    </source>
</evidence>
<evidence type="ECO:0000256" key="1">
    <source>
        <dbReference type="ARBA" id="ARBA00022676"/>
    </source>
</evidence>
<protein>
    <submittedName>
        <fullName evidence="5">Phosphoribosyltransferase</fullName>
    </submittedName>
</protein>
<dbReference type="Pfam" id="PF00156">
    <property type="entry name" value="Pribosyltran"/>
    <property type="match status" value="1"/>
</dbReference>
<dbReference type="PATRIC" id="fig|872965.6.peg.1389"/>
<reference evidence="5 7" key="2">
    <citation type="submission" date="2015-07" db="EMBL/GenBank/DDBJ databases">
        <title>Whole genome sequence of Ardenticatena maritima DSM 23922.</title>
        <authorList>
            <person name="Hemp J."/>
            <person name="Ward L.M."/>
            <person name="Pace L.A."/>
            <person name="Fischer W.W."/>
        </authorList>
    </citation>
    <scope>NUCLEOTIDE SEQUENCE [LARGE SCALE GENOMIC DNA]</scope>
    <source>
        <strain evidence="5 7">110S</strain>
    </source>
</reference>
<dbReference type="SUPFAM" id="SSF53271">
    <property type="entry name" value="PRTase-like"/>
    <property type="match status" value="1"/>
</dbReference>
<keyword evidence="2 5" id="KW-0808">Transferase</keyword>
<dbReference type="CDD" id="cd06223">
    <property type="entry name" value="PRTases_typeI"/>
    <property type="match status" value="1"/>
</dbReference>
<name>A0A0N0RFP3_9CHLR</name>
<dbReference type="Proteomes" id="UP000050502">
    <property type="component" value="Unassembled WGS sequence"/>
</dbReference>
<proteinExistence type="predicted"/>
<evidence type="ECO:0000259" key="3">
    <source>
        <dbReference type="Pfam" id="PF00156"/>
    </source>
</evidence>
<feature type="domain" description="Phosphoribosyltransferase" evidence="3">
    <location>
        <begin position="7"/>
        <end position="153"/>
    </location>
</feature>
<sequence>MKKDFHSWERIEELTRELVKQIDPSRYDAVLAITRGGMIPGCLVSELLDLRNVLTAAVMFYTDVGQTLDEPVFLQFPSDALLVGKRILVVDDVWDSGKTAVAVRDRIRKAGGEADVAVIHFKPAHNKFPGQKPDYYVMETDDWIVYPWDPERDRLLEEERAQGEE</sequence>
<dbReference type="InParanoid" id="A0A0N0RFP3"/>
<dbReference type="STRING" id="872965.SE16_06735"/>
<dbReference type="EMBL" id="LGKN01000004">
    <property type="protein sequence ID" value="KPL88483.1"/>
    <property type="molecule type" value="Genomic_DNA"/>
</dbReference>
<evidence type="ECO:0000313" key="4">
    <source>
        <dbReference type="EMBL" id="GAP63450.1"/>
    </source>
</evidence>
<dbReference type="Proteomes" id="UP000037784">
    <property type="component" value="Unassembled WGS sequence"/>
</dbReference>
<dbReference type="Gene3D" id="3.40.50.2020">
    <property type="match status" value="1"/>
</dbReference>
<dbReference type="InterPro" id="IPR029057">
    <property type="entry name" value="PRTase-like"/>
</dbReference>
<dbReference type="AlphaFoldDB" id="A0A0N0RFP3"/>
<dbReference type="RefSeq" id="WP_054493284.1">
    <property type="nucleotide sequence ID" value="NZ_BBZA01000145.1"/>
</dbReference>
<keyword evidence="1 5" id="KW-0328">Glycosyltransferase</keyword>
<accession>A0A0N0RFP3</accession>
<keyword evidence="6" id="KW-1185">Reference proteome</keyword>
<evidence type="ECO:0000313" key="6">
    <source>
        <dbReference type="Proteomes" id="UP000037784"/>
    </source>
</evidence>
<evidence type="ECO:0000313" key="5">
    <source>
        <dbReference type="EMBL" id="KPL88483.1"/>
    </source>
</evidence>